<sequence length="39" mass="4350">MQKNPYASRRSVRISFFQGGQTCQLIANFVPSLSSIETS</sequence>
<dbReference type="AlphaFoldDB" id="S0FC44"/>
<proteinExistence type="predicted"/>
<accession>S0FC44</accession>
<gene>
    <name evidence="1" type="ORF">BACCOPRO_03561</name>
</gene>
<dbReference type="Proteomes" id="UP000014073">
    <property type="component" value="Unassembled WGS sequence"/>
</dbReference>
<protein>
    <submittedName>
        <fullName evidence="1">Uncharacterized protein</fullName>
    </submittedName>
</protein>
<keyword evidence="2" id="KW-1185">Reference proteome</keyword>
<comment type="caution">
    <text evidence="1">The sequence shown here is derived from an EMBL/GenBank/DDBJ whole genome shotgun (WGS) entry which is preliminary data.</text>
</comment>
<organism evidence="1 2">
    <name type="scientific">Phocaeicola coprophilus DSM 18228 = JCM 13818</name>
    <dbReference type="NCBI Taxonomy" id="547042"/>
    <lineage>
        <taxon>Bacteria</taxon>
        <taxon>Pseudomonadati</taxon>
        <taxon>Bacteroidota</taxon>
        <taxon>Bacteroidia</taxon>
        <taxon>Bacteroidales</taxon>
        <taxon>Bacteroidaceae</taxon>
        <taxon>Phocaeicola</taxon>
    </lineage>
</organism>
<dbReference type="HOGENOM" id="CLU_3304586_0_0_10"/>
<dbReference type="EMBL" id="ACBW01000221">
    <property type="protein sequence ID" value="EEF78038.1"/>
    <property type="molecule type" value="Genomic_DNA"/>
</dbReference>
<evidence type="ECO:0000313" key="2">
    <source>
        <dbReference type="Proteomes" id="UP000014073"/>
    </source>
</evidence>
<reference evidence="1 2" key="1">
    <citation type="submission" date="2008-12" db="EMBL/GenBank/DDBJ databases">
        <authorList>
            <person name="Fulton L."/>
            <person name="Clifton S."/>
            <person name="Fulton B."/>
            <person name="Xu J."/>
            <person name="Minx P."/>
            <person name="Pepin K.H."/>
            <person name="Johnson M."/>
            <person name="Bhonagiri V."/>
            <person name="Nash W.E."/>
            <person name="Mardis E.R."/>
            <person name="Wilson R.K."/>
        </authorList>
    </citation>
    <scope>NUCLEOTIDE SEQUENCE [LARGE SCALE GENOMIC DNA]</scope>
    <source>
        <strain evidence="1 2">DSM 18228</strain>
    </source>
</reference>
<name>S0FC44_9BACT</name>
<evidence type="ECO:0000313" key="1">
    <source>
        <dbReference type="EMBL" id="EEF78038.1"/>
    </source>
</evidence>